<feature type="region of interest" description="Disordered" evidence="1">
    <location>
        <begin position="119"/>
        <end position="140"/>
    </location>
</feature>
<evidence type="ECO:0000256" key="1">
    <source>
        <dbReference type="SAM" id="MobiDB-lite"/>
    </source>
</evidence>
<evidence type="ECO:0000313" key="3">
    <source>
        <dbReference type="Proteomes" id="UP000176294"/>
    </source>
</evidence>
<keyword evidence="3" id="KW-1185">Reference proteome</keyword>
<name>A0A1G1TB36_9BACT</name>
<sequence length="331" mass="37244">MPFTMPLQPTVKADVYFTLLRAVCPTEGIPESVLRSQLCQAGVPDPPQLIQVAIQQKLLRRVHARPELQDREESKLFFRVNPPESCPAPLFYEYFCLRASRPTRYQLDLVKQAEKAKRAARRRDNQAFQPAWEDTPPPPHPQAAAPIDFYRGNKQVPCGTTTLPVLLDGIKRVGSHLQALTTAVACVCDTPFEAAVTQLQYAIGVRGLETPAEGLPTAAGLGLLHLDFDPAAQQRHDVQALLFQDEYLREGILGLFGEPQPGRLTLLVELAPLWRTTDEALAEWLGYFHQRYRAAGLTCYLPQVDGQPVQQVKVWHDPEAYEHEDLRRRQA</sequence>
<proteinExistence type="predicted"/>
<dbReference type="AlphaFoldDB" id="A0A1G1TB36"/>
<comment type="caution">
    <text evidence="2">The sequence shown here is derived from an EMBL/GenBank/DDBJ whole genome shotgun (WGS) entry which is preliminary data.</text>
</comment>
<reference evidence="2 3" key="1">
    <citation type="submission" date="2016-08" db="EMBL/GenBank/DDBJ databases">
        <title>Hymenobacter coccineus sp. nov., Hymenobacter lapidarius sp. nov. and Hymenobacter glacialis sp. nov., isolated from Antarctic soil.</title>
        <authorList>
            <person name="Sedlacek I."/>
            <person name="Kralova S."/>
            <person name="Kyrova K."/>
            <person name="Maslanova I."/>
            <person name="Stankova E."/>
            <person name="Vrbovska V."/>
            <person name="Nemec M."/>
            <person name="Bartak M."/>
            <person name="Svec P."/>
            <person name="Busse H.-J."/>
            <person name="Pantucek R."/>
        </authorList>
    </citation>
    <scope>NUCLEOTIDE SEQUENCE [LARGE SCALE GENOMIC DNA]</scope>
    <source>
        <strain evidence="2 3">CCM 8643</strain>
    </source>
</reference>
<protein>
    <submittedName>
        <fullName evidence="2">Uncharacterized protein</fullName>
    </submittedName>
</protein>
<dbReference type="EMBL" id="MDZB01000068">
    <property type="protein sequence ID" value="OGX88071.1"/>
    <property type="molecule type" value="Genomic_DNA"/>
</dbReference>
<gene>
    <name evidence="2" type="ORF">BEN47_10010</name>
</gene>
<accession>A0A1G1TB36</accession>
<organism evidence="2 3">
    <name type="scientific">Hymenobacter lapidarius</name>
    <dbReference type="NCBI Taxonomy" id="1908237"/>
    <lineage>
        <taxon>Bacteria</taxon>
        <taxon>Pseudomonadati</taxon>
        <taxon>Bacteroidota</taxon>
        <taxon>Cytophagia</taxon>
        <taxon>Cytophagales</taxon>
        <taxon>Hymenobacteraceae</taxon>
        <taxon>Hymenobacter</taxon>
    </lineage>
</organism>
<evidence type="ECO:0000313" key="2">
    <source>
        <dbReference type="EMBL" id="OGX88071.1"/>
    </source>
</evidence>
<dbReference type="Proteomes" id="UP000176294">
    <property type="component" value="Unassembled WGS sequence"/>
</dbReference>